<reference evidence="1" key="2">
    <citation type="submission" date="2018-02" db="EMBL/GenBank/DDBJ databases">
        <authorList>
            <person name="Cohen D.B."/>
            <person name="Kent A.D."/>
        </authorList>
    </citation>
    <scope>NUCLEOTIDE SEQUENCE</scope>
    <source>
        <strain evidence="1">DSM 17706</strain>
    </source>
</reference>
<protein>
    <submittedName>
        <fullName evidence="1">Uncharacterized protein</fullName>
    </submittedName>
</protein>
<sequence>MWDALGRQHCRMWRSLLEGEPLLARDARNDLVLLARRANIEERSLEAIDETVMDELFRVILRRWQGRDEARLHGMALMIAASTLGEIRRAA</sequence>
<reference evidence="2 4" key="3">
    <citation type="submission" date="2019-07" db="EMBL/GenBank/DDBJ databases">
        <title>Ln-dependent methylotrophs.</title>
        <authorList>
            <person name="Tani A."/>
        </authorList>
    </citation>
    <scope>NUCLEOTIDE SEQUENCE [LARGE SCALE GENOMIC DNA]</scope>
    <source>
        <strain evidence="2 4">SM89A</strain>
    </source>
</reference>
<dbReference type="AlphaFoldDB" id="A0A2U1SN61"/>
<reference evidence="1 3" key="1">
    <citation type="journal article" date="2018" name="Appl. Microbiol. Biotechnol.">
        <title>Co-cultivation of the strictly anaerobic methanogen Methanosarcina barkeri with aerobic methanotrophs in an oxygen-limited membrane bioreactor.</title>
        <authorList>
            <person name="In 't Zandt M.H."/>
            <person name="van den Bosch T.J.M."/>
            <person name="Rijkers R."/>
            <person name="van Kessel M.A.H.J."/>
            <person name="Jetten M.S.M."/>
            <person name="Welte C.U."/>
        </authorList>
    </citation>
    <scope>NUCLEOTIDE SEQUENCE [LARGE SCALE GENOMIC DNA]</scope>
    <source>
        <strain evidence="1 3">DSM 17706</strain>
    </source>
</reference>
<evidence type="ECO:0000313" key="1">
    <source>
        <dbReference type="EMBL" id="PWB93036.1"/>
    </source>
</evidence>
<organism evidence="1 3">
    <name type="scientific">Methylosinus sporium</name>
    <dbReference type="NCBI Taxonomy" id="428"/>
    <lineage>
        <taxon>Bacteria</taxon>
        <taxon>Pseudomonadati</taxon>
        <taxon>Pseudomonadota</taxon>
        <taxon>Alphaproteobacteria</taxon>
        <taxon>Hyphomicrobiales</taxon>
        <taxon>Methylocystaceae</taxon>
        <taxon>Methylosinus</taxon>
    </lineage>
</organism>
<comment type="caution">
    <text evidence="1">The sequence shown here is derived from an EMBL/GenBank/DDBJ whole genome shotgun (WGS) entry which is preliminary data.</text>
</comment>
<dbReference type="EMBL" id="PUIV01000030">
    <property type="protein sequence ID" value="PWB93036.1"/>
    <property type="molecule type" value="Genomic_DNA"/>
</dbReference>
<proteinExistence type="predicted"/>
<dbReference type="OrthoDB" id="8452029at2"/>
<evidence type="ECO:0000313" key="2">
    <source>
        <dbReference type="EMBL" id="TRL37989.1"/>
    </source>
</evidence>
<dbReference type="Proteomes" id="UP000316781">
    <property type="component" value="Unassembled WGS sequence"/>
</dbReference>
<accession>A0A2U1SN61</accession>
<evidence type="ECO:0000313" key="3">
    <source>
        <dbReference type="Proteomes" id="UP000245137"/>
    </source>
</evidence>
<dbReference type="Proteomes" id="UP000245137">
    <property type="component" value="Unassembled WGS sequence"/>
</dbReference>
<name>A0A2U1SN61_METSR</name>
<dbReference type="EMBL" id="VJMF01000006">
    <property type="protein sequence ID" value="TRL37989.1"/>
    <property type="molecule type" value="Genomic_DNA"/>
</dbReference>
<keyword evidence="3" id="KW-1185">Reference proteome</keyword>
<evidence type="ECO:0000313" key="4">
    <source>
        <dbReference type="Proteomes" id="UP000316781"/>
    </source>
</evidence>
<dbReference type="RefSeq" id="WP_108918117.1">
    <property type="nucleotide sequence ID" value="NZ_CP172862.1"/>
</dbReference>
<gene>
    <name evidence="1" type="ORF">C5689_15290</name>
    <name evidence="2" type="ORF">FM996_01270</name>
</gene>